<dbReference type="GO" id="GO:0004674">
    <property type="term" value="F:protein serine/threonine kinase activity"/>
    <property type="evidence" value="ECO:0007669"/>
    <property type="project" value="TreeGrafter"/>
</dbReference>
<dbReference type="SMART" id="SM00220">
    <property type="entry name" value="S_TKc"/>
    <property type="match status" value="1"/>
</dbReference>
<dbReference type="Gene3D" id="1.10.510.10">
    <property type="entry name" value="Transferase(Phosphotransferase) domain 1"/>
    <property type="match status" value="1"/>
</dbReference>
<proteinExistence type="predicted"/>
<dbReference type="PROSITE" id="PS00108">
    <property type="entry name" value="PROTEIN_KINASE_ST"/>
    <property type="match status" value="1"/>
</dbReference>
<evidence type="ECO:0000256" key="4">
    <source>
        <dbReference type="ARBA" id="ARBA00022840"/>
    </source>
</evidence>
<comment type="caution">
    <text evidence="8">The sequence shown here is derived from an EMBL/GenBank/DDBJ whole genome shotgun (WGS) entry which is preliminary data.</text>
</comment>
<feature type="region of interest" description="Disordered" evidence="6">
    <location>
        <begin position="307"/>
        <end position="333"/>
    </location>
</feature>
<evidence type="ECO:0000313" key="8">
    <source>
        <dbReference type="EMBL" id="KIZ18109.1"/>
    </source>
</evidence>
<dbReference type="InterPro" id="IPR018391">
    <property type="entry name" value="PQQ_b-propeller_rpt"/>
</dbReference>
<keyword evidence="2 5" id="KW-0547">Nucleotide-binding</keyword>
<evidence type="ECO:0000259" key="7">
    <source>
        <dbReference type="PROSITE" id="PS50011"/>
    </source>
</evidence>
<dbReference type="PROSITE" id="PS00107">
    <property type="entry name" value="PROTEIN_KINASE_ATP"/>
    <property type="match status" value="1"/>
</dbReference>
<accession>A0A0D7CPC1</accession>
<feature type="binding site" evidence="5">
    <location>
        <position position="43"/>
    </location>
    <ligand>
        <name>ATP</name>
        <dbReference type="ChEBI" id="CHEBI:30616"/>
    </ligand>
</feature>
<dbReference type="GO" id="GO:0005524">
    <property type="term" value="F:ATP binding"/>
    <property type="evidence" value="ECO:0007669"/>
    <property type="project" value="UniProtKB-UniRule"/>
</dbReference>
<evidence type="ECO:0000256" key="5">
    <source>
        <dbReference type="PROSITE-ProRule" id="PRU10141"/>
    </source>
</evidence>
<gene>
    <name evidence="8" type="ORF">SNA_08765</name>
</gene>
<dbReference type="InterPro" id="IPR015943">
    <property type="entry name" value="WD40/YVTN_repeat-like_dom_sf"/>
</dbReference>
<dbReference type="Gene3D" id="2.130.10.10">
    <property type="entry name" value="YVTN repeat-like/Quinoprotein amine dehydrogenase"/>
    <property type="match status" value="1"/>
</dbReference>
<dbReference type="AlphaFoldDB" id="A0A0D7CPC1"/>
<protein>
    <recommendedName>
        <fullName evidence="7">Protein kinase domain-containing protein</fullName>
    </recommendedName>
</protein>
<dbReference type="Proteomes" id="UP000032458">
    <property type="component" value="Unassembled WGS sequence"/>
</dbReference>
<dbReference type="Pfam" id="PF13360">
    <property type="entry name" value="PQQ_2"/>
    <property type="match status" value="2"/>
</dbReference>
<dbReference type="PATRIC" id="fig|1240678.4.peg.1834"/>
<dbReference type="InterPro" id="IPR011009">
    <property type="entry name" value="Kinase-like_dom_sf"/>
</dbReference>
<evidence type="ECO:0000256" key="2">
    <source>
        <dbReference type="ARBA" id="ARBA00022741"/>
    </source>
</evidence>
<evidence type="ECO:0000256" key="3">
    <source>
        <dbReference type="ARBA" id="ARBA00022777"/>
    </source>
</evidence>
<dbReference type="Gene3D" id="3.30.200.20">
    <property type="entry name" value="Phosphorylase Kinase, domain 1"/>
    <property type="match status" value="1"/>
</dbReference>
<keyword evidence="4 5" id="KW-0067">ATP-binding</keyword>
<evidence type="ECO:0000313" key="9">
    <source>
        <dbReference type="Proteomes" id="UP000032458"/>
    </source>
</evidence>
<dbReference type="PANTHER" id="PTHR43289">
    <property type="entry name" value="MITOGEN-ACTIVATED PROTEIN KINASE KINASE KINASE 20-RELATED"/>
    <property type="match status" value="1"/>
</dbReference>
<name>A0A0D7CPC1_9ACTN</name>
<dbReference type="InterPro" id="IPR008271">
    <property type="entry name" value="Ser/Thr_kinase_AS"/>
</dbReference>
<dbReference type="InterPro" id="IPR017441">
    <property type="entry name" value="Protein_kinase_ATP_BS"/>
</dbReference>
<keyword evidence="3" id="KW-0418">Kinase</keyword>
<sequence length="734" mass="77595">MQPLQADDPQSLGNYRLMARLGAGGMGRVYLARTSGGRTFAVKVVRPELAEDAGFRRRFRHEVSIARAVSGPYTAAVVDADTEAALPWLATAYVLGPALDDVIDRHGPLPETSVRPLGAGLAAALTGIHAAGLVHRDLKPSNVLLAADGPRVIDFGIARAVDGERLTSTGVVVGSPGFIPPEQATGEVAGPQGDVFSLGVVLAYAVSGRQPFGSGSAAGMLYQVVHAEPDLSGVPEGLRVLVRECLAKDPQARPTAERLVAELAPDGVAAALDGWLPGPVASSIAQHAARILDLDTPLRDGRAAAVRTPTALDQGAAHEPTRPEAVKREEPGTSRRRFLALGAGAAVVAAGGGAAWALQGLGGGPTHHTRHRDNQHQDEPIDPADFTTPPAGTSPKTLWHAQAKSLSLNYEIPPMVIGNLLIASGDPLVAHDVATGRQKWSVPDLTTPGAPLVHAAGLLFFTSSKYDGDFVGLDPATGKEAWRSRLGGKYDNPRPIAADGRRVFVIATVVAEDAKNPTVIAAVDIKTRQVLWRKPRTKGAGDWDVAAATDGRHVVYADDQNNVTVRDAGSGEQLWTKPVGDDSAARPTMYRDKVIIGGPAMRAFDLKTGAPRWSLPSGHRNPFQSPLTLVGNTLYTSVYQDGVWAVDAASGKKLWKSDDLGQRSVPLEFVQVGDVLYGATYFATGGVYALDARTGKLRWTYNDGVHDDGQWHITAAGRRLLATHSDRFYGLPAV</sequence>
<dbReference type="Pfam" id="PF00069">
    <property type="entry name" value="Pkinase"/>
    <property type="match status" value="1"/>
</dbReference>
<dbReference type="InterPro" id="IPR002372">
    <property type="entry name" value="PQQ_rpt_dom"/>
</dbReference>
<organism evidence="8 9">
    <name type="scientific">Streptomyces natalensis ATCC 27448</name>
    <dbReference type="NCBI Taxonomy" id="1240678"/>
    <lineage>
        <taxon>Bacteria</taxon>
        <taxon>Bacillati</taxon>
        <taxon>Actinomycetota</taxon>
        <taxon>Actinomycetes</taxon>
        <taxon>Kitasatosporales</taxon>
        <taxon>Streptomycetaceae</taxon>
        <taxon>Streptomyces</taxon>
    </lineage>
</organism>
<dbReference type="InterPro" id="IPR000719">
    <property type="entry name" value="Prot_kinase_dom"/>
</dbReference>
<dbReference type="PROSITE" id="PS50011">
    <property type="entry name" value="PROTEIN_KINASE_DOM"/>
    <property type="match status" value="1"/>
</dbReference>
<dbReference type="CDD" id="cd14014">
    <property type="entry name" value="STKc_PknB_like"/>
    <property type="match status" value="1"/>
</dbReference>
<dbReference type="EMBL" id="JRKI01000010">
    <property type="protein sequence ID" value="KIZ18109.1"/>
    <property type="molecule type" value="Genomic_DNA"/>
</dbReference>
<dbReference type="PANTHER" id="PTHR43289:SF34">
    <property type="entry name" value="SERINE_THREONINE-PROTEIN KINASE YBDM-RELATED"/>
    <property type="match status" value="1"/>
</dbReference>
<dbReference type="Gene3D" id="2.140.10.10">
    <property type="entry name" value="Quinoprotein alcohol dehydrogenase-like superfamily"/>
    <property type="match status" value="1"/>
</dbReference>
<feature type="region of interest" description="Disordered" evidence="6">
    <location>
        <begin position="360"/>
        <end position="394"/>
    </location>
</feature>
<feature type="compositionally biased region" description="Basic and acidic residues" evidence="6">
    <location>
        <begin position="319"/>
        <end position="333"/>
    </location>
</feature>
<dbReference type="SUPFAM" id="SSF50998">
    <property type="entry name" value="Quinoprotein alcohol dehydrogenase-like"/>
    <property type="match status" value="2"/>
</dbReference>
<reference evidence="8 9" key="1">
    <citation type="submission" date="2014-09" db="EMBL/GenBank/DDBJ databases">
        <title>Draft genome sequence of Streptomyces natalensis ATCC 27448, producer of the antifungal pimaricin.</title>
        <authorList>
            <person name="Mendes M.V."/>
            <person name="Beites T."/>
            <person name="Pires S."/>
            <person name="Santos C.L."/>
            <person name="Moradas-Ferreira P."/>
        </authorList>
    </citation>
    <scope>NUCLEOTIDE SEQUENCE [LARGE SCALE GENOMIC DNA]</scope>
    <source>
        <strain evidence="8 9">ATCC 27448</strain>
    </source>
</reference>
<dbReference type="SUPFAM" id="SSF56112">
    <property type="entry name" value="Protein kinase-like (PK-like)"/>
    <property type="match status" value="1"/>
</dbReference>
<keyword evidence="1" id="KW-0808">Transferase</keyword>
<keyword evidence="9" id="KW-1185">Reference proteome</keyword>
<evidence type="ECO:0000256" key="1">
    <source>
        <dbReference type="ARBA" id="ARBA00022679"/>
    </source>
</evidence>
<feature type="domain" description="Protein kinase" evidence="7">
    <location>
        <begin position="15"/>
        <end position="276"/>
    </location>
</feature>
<evidence type="ECO:0000256" key="6">
    <source>
        <dbReference type="SAM" id="MobiDB-lite"/>
    </source>
</evidence>
<dbReference type="SMART" id="SM00564">
    <property type="entry name" value="PQQ"/>
    <property type="match status" value="6"/>
</dbReference>
<dbReference type="RefSeq" id="WP_030069082.1">
    <property type="nucleotide sequence ID" value="NZ_JRKI01000010.1"/>
</dbReference>
<dbReference type="InterPro" id="IPR011047">
    <property type="entry name" value="Quinoprotein_ADH-like_sf"/>
</dbReference>